<evidence type="ECO:0000259" key="2">
    <source>
        <dbReference type="Pfam" id="PF13476"/>
    </source>
</evidence>
<gene>
    <name evidence="3" type="ORF">GCM10022254_32660</name>
</gene>
<comment type="caution">
    <text evidence="3">The sequence shown here is derived from an EMBL/GenBank/DDBJ whole genome shotgun (WGS) entry which is preliminary data.</text>
</comment>
<accession>A0ABP8C2J7</accession>
<dbReference type="RefSeq" id="WP_344896972.1">
    <property type="nucleotide sequence ID" value="NZ_BAABAS010000006.1"/>
</dbReference>
<dbReference type="InterPro" id="IPR003959">
    <property type="entry name" value="ATPase_AAA_core"/>
</dbReference>
<feature type="domain" description="Rad50/SbcC-type AAA" evidence="2">
    <location>
        <begin position="9"/>
        <end position="74"/>
    </location>
</feature>
<dbReference type="PANTHER" id="PTHR43581">
    <property type="entry name" value="ATP/GTP PHOSPHATASE"/>
    <property type="match status" value="1"/>
</dbReference>
<dbReference type="Proteomes" id="UP001501710">
    <property type="component" value="Unassembled WGS sequence"/>
</dbReference>
<dbReference type="InterPro" id="IPR051396">
    <property type="entry name" value="Bact_Antivir_Def_Nuclease"/>
</dbReference>
<name>A0ABP8C2J7_9ACTN</name>
<keyword evidence="4" id="KW-1185">Reference proteome</keyword>
<dbReference type="Pfam" id="PF13476">
    <property type="entry name" value="AAA_23"/>
    <property type="match status" value="1"/>
</dbReference>
<reference evidence="4" key="1">
    <citation type="journal article" date="2019" name="Int. J. Syst. Evol. Microbiol.">
        <title>The Global Catalogue of Microorganisms (GCM) 10K type strain sequencing project: providing services to taxonomists for standard genome sequencing and annotation.</title>
        <authorList>
            <consortium name="The Broad Institute Genomics Platform"/>
            <consortium name="The Broad Institute Genome Sequencing Center for Infectious Disease"/>
            <person name="Wu L."/>
            <person name="Ma J."/>
        </authorList>
    </citation>
    <scope>NUCLEOTIDE SEQUENCE [LARGE SCALE GENOMIC DNA]</scope>
    <source>
        <strain evidence="4">JCM 17440</strain>
    </source>
</reference>
<sequence length="668" mass="74756">MAKLRSVWIEDFRAYREALIPLESSGLILVAGPNNAGKSALLSALDVVGVGATPPNLPHGLKGSPKVRARFELSQKERLGLLGLPFVRDLSSPHTQRLLTGVVRWIEWEYSYVDGVMVETTLRVAWPIEEEDESVVVAAVQPEGKHLVTVVAANEKLHKWSATDGYAELAKLPIGSSGNSLLEALKNSRGGLATAAQVLFDFRAAYFHFTPLRQSPYRIGQTTGIAPNLANDGTNLQAVLLHMSTNWPEKWRELNRLLESIVPGIGQLMTPINGNNFEVLSKFEYRRGDPDRLVQDFYLNLKDLGTGVEQLLMTLVVGLTQDARVVLIEEPETGLHPAAQRALLAQLRQWSRNRLFVASTHSPAMLDWSGSGARVFSVSRSGYRSTISEVTTERVSLLKDLGVRLSDVLSADRILIVEGPSEQAVLDIWFPDVVRSPRVALISGEGGDNARHTGMLQSWLNLADQLEQRKLLYVRDRDELPKRLLEKLEEATSVCVLPVRELENLLLNFDAIAIVMNSRRGKNEPRLNAESLAQDSREVANGLKQAIILKRTIWDLEPLRYVDNRLKAKLAKENADSGTLISFVLDRLPSEPQLRQRILESWKRNSDDLEANWERDWLNLVPGADLLEKLWVKHLGCKYNKQIDCESIARVMKPPQVLVETLKNFMAD</sequence>
<dbReference type="SUPFAM" id="SSF52540">
    <property type="entry name" value="P-loop containing nucleoside triphosphate hydrolases"/>
    <property type="match status" value="1"/>
</dbReference>
<evidence type="ECO:0000313" key="3">
    <source>
        <dbReference type="EMBL" id="GAA4232533.1"/>
    </source>
</evidence>
<dbReference type="InterPro" id="IPR038729">
    <property type="entry name" value="Rad50/SbcC_AAA"/>
</dbReference>
<evidence type="ECO:0008006" key="5">
    <source>
        <dbReference type="Google" id="ProtNLM"/>
    </source>
</evidence>
<dbReference type="PANTHER" id="PTHR43581:SF4">
    <property type="entry name" value="ATP_GTP PHOSPHATASE"/>
    <property type="match status" value="1"/>
</dbReference>
<dbReference type="Gene3D" id="3.40.50.300">
    <property type="entry name" value="P-loop containing nucleotide triphosphate hydrolases"/>
    <property type="match status" value="2"/>
</dbReference>
<dbReference type="Pfam" id="PF13304">
    <property type="entry name" value="AAA_21"/>
    <property type="match status" value="1"/>
</dbReference>
<organism evidence="3 4">
    <name type="scientific">Actinomadura meridiana</name>
    <dbReference type="NCBI Taxonomy" id="559626"/>
    <lineage>
        <taxon>Bacteria</taxon>
        <taxon>Bacillati</taxon>
        <taxon>Actinomycetota</taxon>
        <taxon>Actinomycetes</taxon>
        <taxon>Streptosporangiales</taxon>
        <taxon>Thermomonosporaceae</taxon>
        <taxon>Actinomadura</taxon>
    </lineage>
</organism>
<dbReference type="EMBL" id="BAABAS010000006">
    <property type="protein sequence ID" value="GAA4232533.1"/>
    <property type="molecule type" value="Genomic_DNA"/>
</dbReference>
<proteinExistence type="predicted"/>
<feature type="domain" description="ATPase AAA-type core" evidence="1">
    <location>
        <begin position="183"/>
        <end position="367"/>
    </location>
</feature>
<dbReference type="InterPro" id="IPR027417">
    <property type="entry name" value="P-loop_NTPase"/>
</dbReference>
<protein>
    <recommendedName>
        <fullName evidence="5">ATPase AAA-type core domain-containing protein</fullName>
    </recommendedName>
</protein>
<evidence type="ECO:0000313" key="4">
    <source>
        <dbReference type="Proteomes" id="UP001501710"/>
    </source>
</evidence>
<evidence type="ECO:0000259" key="1">
    <source>
        <dbReference type="Pfam" id="PF13304"/>
    </source>
</evidence>